<accession>A0A6A0AL97</accession>
<dbReference type="Proteomes" id="UP000485058">
    <property type="component" value="Unassembled WGS sequence"/>
</dbReference>
<comment type="caution">
    <text evidence="2">The sequence shown here is derived from an EMBL/GenBank/DDBJ whole genome shotgun (WGS) entry which is preliminary data.</text>
</comment>
<feature type="non-terminal residue" evidence="2">
    <location>
        <position position="1"/>
    </location>
</feature>
<keyword evidence="3" id="KW-1185">Reference proteome</keyword>
<proteinExistence type="predicted"/>
<feature type="region of interest" description="Disordered" evidence="1">
    <location>
        <begin position="1"/>
        <end position="30"/>
    </location>
</feature>
<name>A0A6A0AL97_HAELA</name>
<reference evidence="2 3" key="1">
    <citation type="submission" date="2020-02" db="EMBL/GenBank/DDBJ databases">
        <title>Draft genome sequence of Haematococcus lacustris strain NIES-144.</title>
        <authorList>
            <person name="Morimoto D."/>
            <person name="Nakagawa S."/>
            <person name="Yoshida T."/>
            <person name="Sawayama S."/>
        </authorList>
    </citation>
    <scope>NUCLEOTIDE SEQUENCE [LARGE SCALE GENOMIC DNA]</scope>
    <source>
        <strain evidence="2 3">NIES-144</strain>
    </source>
</reference>
<organism evidence="2 3">
    <name type="scientific">Haematococcus lacustris</name>
    <name type="common">Green alga</name>
    <name type="synonym">Haematococcus pluvialis</name>
    <dbReference type="NCBI Taxonomy" id="44745"/>
    <lineage>
        <taxon>Eukaryota</taxon>
        <taxon>Viridiplantae</taxon>
        <taxon>Chlorophyta</taxon>
        <taxon>core chlorophytes</taxon>
        <taxon>Chlorophyceae</taxon>
        <taxon>CS clade</taxon>
        <taxon>Chlamydomonadales</taxon>
        <taxon>Haematococcaceae</taxon>
        <taxon>Haematococcus</taxon>
    </lineage>
</organism>
<dbReference type="AlphaFoldDB" id="A0A6A0AL97"/>
<feature type="non-terminal residue" evidence="2">
    <location>
        <position position="222"/>
    </location>
</feature>
<sequence length="222" mass="21832">QQQPAQWCGDHPPPASGPPPSSQLPSTSAGLEPAGRLALSLAAGSSAHGSVARGNARQAGALAHAPAGPRGAAGGAAAALGREPALDVVQLLQQAVVVLERWSGSLSLTNAAFLCAALAPHGILPQNPRLGARIVQDTQQELAAMGRTPSSIPTGSTCSDLTQSQTVRGTASAQPAPAAAVPPLVALQLVTRLASGFASLAAAGHPPPPHFVSSLGLAAAAV</sequence>
<evidence type="ECO:0000313" key="3">
    <source>
        <dbReference type="Proteomes" id="UP000485058"/>
    </source>
</evidence>
<feature type="compositionally biased region" description="Pro residues" evidence="1">
    <location>
        <begin position="11"/>
        <end position="22"/>
    </location>
</feature>
<dbReference type="EMBL" id="BLLF01009106">
    <property type="protein sequence ID" value="GFH33616.1"/>
    <property type="molecule type" value="Genomic_DNA"/>
</dbReference>
<gene>
    <name evidence="2" type="ORF">HaLaN_33014</name>
</gene>
<evidence type="ECO:0000256" key="1">
    <source>
        <dbReference type="SAM" id="MobiDB-lite"/>
    </source>
</evidence>
<protein>
    <submittedName>
        <fullName evidence="2">Uncharacterized protein</fullName>
    </submittedName>
</protein>
<evidence type="ECO:0000313" key="2">
    <source>
        <dbReference type="EMBL" id="GFH33616.1"/>
    </source>
</evidence>